<evidence type="ECO:0000313" key="2">
    <source>
        <dbReference type="EMBL" id="KAK3363734.1"/>
    </source>
</evidence>
<reference evidence="2" key="2">
    <citation type="submission" date="2023-06" db="EMBL/GenBank/DDBJ databases">
        <authorList>
            <consortium name="Lawrence Berkeley National Laboratory"/>
            <person name="Haridas S."/>
            <person name="Hensen N."/>
            <person name="Bonometti L."/>
            <person name="Westerberg I."/>
            <person name="Brannstrom I.O."/>
            <person name="Guillou S."/>
            <person name="Cros-Aarteil S."/>
            <person name="Calhoun S."/>
            <person name="Kuo A."/>
            <person name="Mondo S."/>
            <person name="Pangilinan J."/>
            <person name="Riley R."/>
            <person name="Labutti K."/>
            <person name="Andreopoulos B."/>
            <person name="Lipzen A."/>
            <person name="Chen C."/>
            <person name="Yanf M."/>
            <person name="Daum C."/>
            <person name="Ng V."/>
            <person name="Clum A."/>
            <person name="Steindorff A."/>
            <person name="Ohm R."/>
            <person name="Martin F."/>
            <person name="Silar P."/>
            <person name="Natvig D."/>
            <person name="Lalanne C."/>
            <person name="Gautier V."/>
            <person name="Ament-Velasquez S.L."/>
            <person name="Kruys A."/>
            <person name="Hutchinson M.I."/>
            <person name="Powell A.J."/>
            <person name="Barry K."/>
            <person name="Miller A.N."/>
            <person name="Grigoriev I.V."/>
            <person name="Debuchy R."/>
            <person name="Gladieux P."/>
            <person name="Thoren M.H."/>
            <person name="Johannesson H."/>
        </authorList>
    </citation>
    <scope>NUCLEOTIDE SEQUENCE</scope>
    <source>
        <strain evidence="2">CBS 955.72</strain>
    </source>
</reference>
<protein>
    <submittedName>
        <fullName evidence="2">Uncharacterized protein</fullName>
    </submittedName>
</protein>
<keyword evidence="3" id="KW-1185">Reference proteome</keyword>
<evidence type="ECO:0000256" key="1">
    <source>
        <dbReference type="SAM" id="MobiDB-lite"/>
    </source>
</evidence>
<evidence type="ECO:0000313" key="3">
    <source>
        <dbReference type="Proteomes" id="UP001275084"/>
    </source>
</evidence>
<sequence length="221" mass="24380">MSGRVGLPSSMPTPPRLQPHFWRPTLQITFRIRSTRPAAMGPQTFWSGACTDLDLHHGLLITSDKKERLINIHSLSKRLTPAKPTQAKRDKPSQASSQIIGENLRVPAEFAVTWRKAGGEGSGWKILLFRAWQPIWAHSAKSNPNEGKPNSVPGLLGFGLSQGLPLATGHSTEKPRPCRCQYSSSEPSRATRPRQHEKYALKGRAIAVSNTVELLDDSLSH</sequence>
<dbReference type="AlphaFoldDB" id="A0AAJ0HWA5"/>
<feature type="region of interest" description="Disordered" evidence="1">
    <location>
        <begin position="166"/>
        <end position="195"/>
    </location>
</feature>
<name>A0AAJ0HWA5_9PEZI</name>
<dbReference type="Proteomes" id="UP001275084">
    <property type="component" value="Unassembled WGS sequence"/>
</dbReference>
<reference evidence="2" key="1">
    <citation type="journal article" date="2023" name="Mol. Phylogenet. Evol.">
        <title>Genome-scale phylogeny and comparative genomics of the fungal order Sordariales.</title>
        <authorList>
            <person name="Hensen N."/>
            <person name="Bonometti L."/>
            <person name="Westerberg I."/>
            <person name="Brannstrom I.O."/>
            <person name="Guillou S."/>
            <person name="Cros-Aarteil S."/>
            <person name="Calhoun S."/>
            <person name="Haridas S."/>
            <person name="Kuo A."/>
            <person name="Mondo S."/>
            <person name="Pangilinan J."/>
            <person name="Riley R."/>
            <person name="LaButti K."/>
            <person name="Andreopoulos B."/>
            <person name="Lipzen A."/>
            <person name="Chen C."/>
            <person name="Yan M."/>
            <person name="Daum C."/>
            <person name="Ng V."/>
            <person name="Clum A."/>
            <person name="Steindorff A."/>
            <person name="Ohm R.A."/>
            <person name="Martin F."/>
            <person name="Silar P."/>
            <person name="Natvig D.O."/>
            <person name="Lalanne C."/>
            <person name="Gautier V."/>
            <person name="Ament-Velasquez S.L."/>
            <person name="Kruys A."/>
            <person name="Hutchinson M.I."/>
            <person name="Powell A.J."/>
            <person name="Barry K."/>
            <person name="Miller A.N."/>
            <person name="Grigoriev I.V."/>
            <person name="Debuchy R."/>
            <person name="Gladieux P."/>
            <person name="Hiltunen Thoren M."/>
            <person name="Johannesson H."/>
        </authorList>
    </citation>
    <scope>NUCLEOTIDE SEQUENCE</scope>
    <source>
        <strain evidence="2">CBS 955.72</strain>
    </source>
</reference>
<gene>
    <name evidence="2" type="ORF">B0T25DRAFT_53269</name>
</gene>
<dbReference type="EMBL" id="JAUIQD010000001">
    <property type="protein sequence ID" value="KAK3363734.1"/>
    <property type="molecule type" value="Genomic_DNA"/>
</dbReference>
<accession>A0AAJ0HWA5</accession>
<proteinExistence type="predicted"/>
<comment type="caution">
    <text evidence="2">The sequence shown here is derived from an EMBL/GenBank/DDBJ whole genome shotgun (WGS) entry which is preliminary data.</text>
</comment>
<organism evidence="2 3">
    <name type="scientific">Lasiosphaeria hispida</name>
    <dbReference type="NCBI Taxonomy" id="260671"/>
    <lineage>
        <taxon>Eukaryota</taxon>
        <taxon>Fungi</taxon>
        <taxon>Dikarya</taxon>
        <taxon>Ascomycota</taxon>
        <taxon>Pezizomycotina</taxon>
        <taxon>Sordariomycetes</taxon>
        <taxon>Sordariomycetidae</taxon>
        <taxon>Sordariales</taxon>
        <taxon>Lasiosphaeriaceae</taxon>
        <taxon>Lasiosphaeria</taxon>
    </lineage>
</organism>